<dbReference type="Proteomes" id="UP000176101">
    <property type="component" value="Unassembled WGS sequence"/>
</dbReference>
<dbReference type="EC" id="2.7.13.3" evidence="2"/>
<evidence type="ECO:0000256" key="9">
    <source>
        <dbReference type="SAM" id="Coils"/>
    </source>
</evidence>
<feature type="transmembrane region" description="Helical" evidence="11">
    <location>
        <begin position="56"/>
        <end position="76"/>
    </location>
</feature>
<protein>
    <recommendedName>
        <fullName evidence="2">histidine kinase</fullName>
        <ecNumber evidence="2">2.7.13.3</ecNumber>
    </recommendedName>
</protein>
<keyword evidence="8" id="KW-0902">Two-component regulatory system</keyword>
<accession>A0A1E7JF47</accession>
<feature type="domain" description="Histidine kinase/HSP90-like ATPase" evidence="12">
    <location>
        <begin position="319"/>
        <end position="426"/>
    </location>
</feature>
<evidence type="ECO:0000256" key="5">
    <source>
        <dbReference type="ARBA" id="ARBA00022741"/>
    </source>
</evidence>
<sequence>MSSTIKRVLLVVGALALATMIAWDIVTRPGGSVPRVLLVWSLTGAGAASLRWRRRWPVQVAVFTLLCAAAFFPLAYRDTPLLLLIYAFALFTVALEGHLTAAVTLGAVTMLGITVVEIGPSGERHVDDTSLFLLTGWLVGVIAVGHAMRSRQAYLREVEERARAAERERAAAEREKEVRARQSATEERLRIARELHDVLGHNISLINVQATAALHRHARGLGANPTTAAAPAPGGGAAPDAAEGMVPTMETVRSTSKEALRELRSTLGLLRQVEEEAPTAPAEVGLPQLSELAARARVAGVEVRTELAVPEEAQPLSSRVEKAAYRIVQEALTNVVRHAGATSATVTVRYERTGGHPTSATGPHVRVMIEDDGQGVPPDEELDGSGLEGMAERARALGGALTSGNARDGSGSVRGFRVEATLPAGDGT</sequence>
<dbReference type="Pfam" id="PF02518">
    <property type="entry name" value="HATPase_c"/>
    <property type="match status" value="1"/>
</dbReference>
<evidence type="ECO:0000256" key="11">
    <source>
        <dbReference type="SAM" id="Phobius"/>
    </source>
</evidence>
<dbReference type="InterPro" id="IPR050482">
    <property type="entry name" value="Sensor_HK_TwoCompSys"/>
</dbReference>
<evidence type="ECO:0000256" key="3">
    <source>
        <dbReference type="ARBA" id="ARBA00022553"/>
    </source>
</evidence>
<keyword evidence="11" id="KW-0812">Transmembrane</keyword>
<comment type="caution">
    <text evidence="13">The sequence shown here is derived from an EMBL/GenBank/DDBJ whole genome shotgun (WGS) entry which is preliminary data.</text>
</comment>
<evidence type="ECO:0000256" key="10">
    <source>
        <dbReference type="SAM" id="MobiDB-lite"/>
    </source>
</evidence>
<proteinExistence type="predicted"/>
<dbReference type="CDD" id="cd16917">
    <property type="entry name" value="HATPase_UhpB-NarQ-NarX-like"/>
    <property type="match status" value="1"/>
</dbReference>
<evidence type="ECO:0000259" key="12">
    <source>
        <dbReference type="SMART" id="SM00387"/>
    </source>
</evidence>
<dbReference type="Pfam" id="PF07730">
    <property type="entry name" value="HisKA_3"/>
    <property type="match status" value="1"/>
</dbReference>
<name>A0A1E7JF47_9ACTN</name>
<evidence type="ECO:0000256" key="8">
    <source>
        <dbReference type="ARBA" id="ARBA00023012"/>
    </source>
</evidence>
<dbReference type="Gene3D" id="3.30.565.10">
    <property type="entry name" value="Histidine kinase-like ATPase, C-terminal domain"/>
    <property type="match status" value="1"/>
</dbReference>
<gene>
    <name evidence="13" type="ORF">AN216_26285</name>
</gene>
<feature type="transmembrane region" description="Helical" evidence="11">
    <location>
        <begin position="83"/>
        <end position="111"/>
    </location>
</feature>
<evidence type="ECO:0000256" key="7">
    <source>
        <dbReference type="ARBA" id="ARBA00022840"/>
    </source>
</evidence>
<keyword evidence="7" id="KW-0067">ATP-binding</keyword>
<dbReference type="RefSeq" id="WP_070199210.1">
    <property type="nucleotide sequence ID" value="NZ_LJGU01000166.1"/>
</dbReference>
<dbReference type="PANTHER" id="PTHR24421">
    <property type="entry name" value="NITRATE/NITRITE SENSOR PROTEIN NARX-RELATED"/>
    <property type="match status" value="1"/>
</dbReference>
<evidence type="ECO:0000256" key="6">
    <source>
        <dbReference type="ARBA" id="ARBA00022777"/>
    </source>
</evidence>
<dbReference type="InterPro" id="IPR011712">
    <property type="entry name" value="Sig_transdc_His_kin_sub3_dim/P"/>
</dbReference>
<dbReference type="SMART" id="SM00387">
    <property type="entry name" value="HATPase_c"/>
    <property type="match status" value="1"/>
</dbReference>
<dbReference type="Gene3D" id="1.20.5.1930">
    <property type="match status" value="1"/>
</dbReference>
<evidence type="ECO:0000256" key="2">
    <source>
        <dbReference type="ARBA" id="ARBA00012438"/>
    </source>
</evidence>
<dbReference type="InterPro" id="IPR003594">
    <property type="entry name" value="HATPase_dom"/>
</dbReference>
<dbReference type="EMBL" id="LJGU01000166">
    <property type="protein sequence ID" value="OEU85091.1"/>
    <property type="molecule type" value="Genomic_DNA"/>
</dbReference>
<evidence type="ECO:0000313" key="14">
    <source>
        <dbReference type="Proteomes" id="UP000176101"/>
    </source>
</evidence>
<dbReference type="AlphaFoldDB" id="A0A1E7JF47"/>
<keyword evidence="5" id="KW-0547">Nucleotide-binding</keyword>
<evidence type="ECO:0000256" key="1">
    <source>
        <dbReference type="ARBA" id="ARBA00000085"/>
    </source>
</evidence>
<feature type="region of interest" description="Disordered" evidence="10">
    <location>
        <begin position="400"/>
        <end position="428"/>
    </location>
</feature>
<keyword evidence="11" id="KW-1133">Transmembrane helix</keyword>
<keyword evidence="14" id="KW-1185">Reference proteome</keyword>
<dbReference type="InterPro" id="IPR036890">
    <property type="entry name" value="HATPase_C_sf"/>
</dbReference>
<reference evidence="13 14" key="1">
    <citation type="journal article" date="2016" name="Front. Microbiol.">
        <title>Comparative Genomics Analysis of Streptomyces Species Reveals Their Adaptation to the Marine Environment and Their Diversity at the Genomic Level.</title>
        <authorList>
            <person name="Tian X."/>
            <person name="Zhang Z."/>
            <person name="Yang T."/>
            <person name="Chen M."/>
            <person name="Li J."/>
            <person name="Chen F."/>
            <person name="Yang J."/>
            <person name="Li W."/>
            <person name="Zhang B."/>
            <person name="Zhang Z."/>
            <person name="Wu J."/>
            <person name="Zhang C."/>
            <person name="Long L."/>
            <person name="Xiao J."/>
        </authorList>
    </citation>
    <scope>NUCLEOTIDE SEQUENCE [LARGE SCALE GENOMIC DNA]</scope>
    <source>
        <strain evidence="13 14">SCSIO 02100</strain>
    </source>
</reference>
<evidence type="ECO:0000256" key="4">
    <source>
        <dbReference type="ARBA" id="ARBA00022679"/>
    </source>
</evidence>
<dbReference type="GO" id="GO:0016020">
    <property type="term" value="C:membrane"/>
    <property type="evidence" value="ECO:0007669"/>
    <property type="project" value="InterPro"/>
</dbReference>
<dbReference type="GO" id="GO:0005524">
    <property type="term" value="F:ATP binding"/>
    <property type="evidence" value="ECO:0007669"/>
    <property type="project" value="UniProtKB-KW"/>
</dbReference>
<dbReference type="PANTHER" id="PTHR24421:SF10">
    <property type="entry name" value="NITRATE_NITRITE SENSOR PROTEIN NARQ"/>
    <property type="match status" value="1"/>
</dbReference>
<organism evidence="13 14">
    <name type="scientific">Streptomyces oceani</name>
    <dbReference type="NCBI Taxonomy" id="1075402"/>
    <lineage>
        <taxon>Bacteria</taxon>
        <taxon>Bacillati</taxon>
        <taxon>Actinomycetota</taxon>
        <taxon>Actinomycetes</taxon>
        <taxon>Kitasatosporales</taxon>
        <taxon>Streptomycetaceae</taxon>
        <taxon>Streptomyces</taxon>
    </lineage>
</organism>
<dbReference type="SUPFAM" id="SSF55874">
    <property type="entry name" value="ATPase domain of HSP90 chaperone/DNA topoisomerase II/histidine kinase"/>
    <property type="match status" value="1"/>
</dbReference>
<keyword evidence="3" id="KW-0597">Phosphoprotein</keyword>
<dbReference type="PATRIC" id="fig|1075402.3.peg.5663"/>
<comment type="catalytic activity">
    <reaction evidence="1">
        <text>ATP + protein L-histidine = ADP + protein N-phospho-L-histidine.</text>
        <dbReference type="EC" id="2.7.13.3"/>
    </reaction>
</comment>
<dbReference type="STRING" id="1075402.AN216_26285"/>
<dbReference type="GO" id="GO:0000155">
    <property type="term" value="F:phosphorelay sensor kinase activity"/>
    <property type="evidence" value="ECO:0007669"/>
    <property type="project" value="InterPro"/>
</dbReference>
<feature type="coiled-coil region" evidence="9">
    <location>
        <begin position="148"/>
        <end position="187"/>
    </location>
</feature>
<feature type="transmembrane region" description="Helical" evidence="11">
    <location>
        <begin position="131"/>
        <end position="148"/>
    </location>
</feature>
<keyword evidence="4" id="KW-0808">Transferase</keyword>
<keyword evidence="11" id="KW-0472">Membrane</keyword>
<keyword evidence="6" id="KW-0418">Kinase</keyword>
<evidence type="ECO:0000313" key="13">
    <source>
        <dbReference type="EMBL" id="OEU85091.1"/>
    </source>
</evidence>
<dbReference type="GO" id="GO:0046983">
    <property type="term" value="F:protein dimerization activity"/>
    <property type="evidence" value="ECO:0007669"/>
    <property type="project" value="InterPro"/>
</dbReference>
<keyword evidence="9" id="KW-0175">Coiled coil</keyword>